<feature type="domain" description="PiggyBac transposable element-derived protein" evidence="1">
    <location>
        <begin position="1"/>
        <end position="105"/>
    </location>
</feature>
<dbReference type="PANTHER" id="PTHR47272:SF1">
    <property type="entry name" value="PIGGYBAC TRANSPOSABLE ELEMENT-DERIVED PROTEIN 3-LIKE"/>
    <property type="match status" value="1"/>
</dbReference>
<sequence length="123" mass="14362">MPRNRFQSLLSTIHFANNLTVSDEQKKDKLWKIRPWLDAFRENCLQIVPEEHNSVDEMMIPFKGKFSGIRQYMKGKPHPWGFKVWARTGISGIVCDFDVYQGSVQGKVDTLKDLLWKDLSFLS</sequence>
<accession>A0A9Q1EZY8</accession>
<gene>
    <name evidence="2" type="ORF">SKAU_G00269730</name>
</gene>
<dbReference type="Proteomes" id="UP001152622">
    <property type="component" value="Chromosome 10"/>
</dbReference>
<proteinExistence type="predicted"/>
<evidence type="ECO:0000313" key="3">
    <source>
        <dbReference type="Proteomes" id="UP001152622"/>
    </source>
</evidence>
<dbReference type="Pfam" id="PF13843">
    <property type="entry name" value="DDE_Tnp_1_7"/>
    <property type="match status" value="1"/>
</dbReference>
<organism evidence="2 3">
    <name type="scientific">Synaphobranchus kaupii</name>
    <name type="common">Kaup's arrowtooth eel</name>
    <dbReference type="NCBI Taxonomy" id="118154"/>
    <lineage>
        <taxon>Eukaryota</taxon>
        <taxon>Metazoa</taxon>
        <taxon>Chordata</taxon>
        <taxon>Craniata</taxon>
        <taxon>Vertebrata</taxon>
        <taxon>Euteleostomi</taxon>
        <taxon>Actinopterygii</taxon>
        <taxon>Neopterygii</taxon>
        <taxon>Teleostei</taxon>
        <taxon>Anguilliformes</taxon>
        <taxon>Synaphobranchidae</taxon>
        <taxon>Synaphobranchus</taxon>
    </lineage>
</organism>
<dbReference type="InterPro" id="IPR029526">
    <property type="entry name" value="PGBD"/>
</dbReference>
<dbReference type="PANTHER" id="PTHR47272">
    <property type="entry name" value="DDE_TNP_1_7 DOMAIN-CONTAINING PROTEIN"/>
    <property type="match status" value="1"/>
</dbReference>
<keyword evidence="3" id="KW-1185">Reference proteome</keyword>
<evidence type="ECO:0000259" key="1">
    <source>
        <dbReference type="Pfam" id="PF13843"/>
    </source>
</evidence>
<dbReference type="EMBL" id="JAINUF010000010">
    <property type="protein sequence ID" value="KAJ8348384.1"/>
    <property type="molecule type" value="Genomic_DNA"/>
</dbReference>
<dbReference type="OrthoDB" id="123207at2759"/>
<dbReference type="AlphaFoldDB" id="A0A9Q1EZY8"/>
<protein>
    <recommendedName>
        <fullName evidence="1">PiggyBac transposable element-derived protein domain-containing protein</fullName>
    </recommendedName>
</protein>
<evidence type="ECO:0000313" key="2">
    <source>
        <dbReference type="EMBL" id="KAJ8348384.1"/>
    </source>
</evidence>
<name>A0A9Q1EZY8_SYNKA</name>
<reference evidence="2" key="1">
    <citation type="journal article" date="2023" name="Science">
        <title>Genome structures resolve the early diversification of teleost fishes.</title>
        <authorList>
            <person name="Parey E."/>
            <person name="Louis A."/>
            <person name="Montfort J."/>
            <person name="Bouchez O."/>
            <person name="Roques C."/>
            <person name="Iampietro C."/>
            <person name="Lluch J."/>
            <person name="Castinel A."/>
            <person name="Donnadieu C."/>
            <person name="Desvignes T."/>
            <person name="Floi Bucao C."/>
            <person name="Jouanno E."/>
            <person name="Wen M."/>
            <person name="Mejri S."/>
            <person name="Dirks R."/>
            <person name="Jansen H."/>
            <person name="Henkel C."/>
            <person name="Chen W.J."/>
            <person name="Zahm M."/>
            <person name="Cabau C."/>
            <person name="Klopp C."/>
            <person name="Thompson A.W."/>
            <person name="Robinson-Rechavi M."/>
            <person name="Braasch I."/>
            <person name="Lecointre G."/>
            <person name="Bobe J."/>
            <person name="Postlethwait J.H."/>
            <person name="Berthelot C."/>
            <person name="Roest Crollius H."/>
            <person name="Guiguen Y."/>
        </authorList>
    </citation>
    <scope>NUCLEOTIDE SEQUENCE</scope>
    <source>
        <strain evidence="2">WJC10195</strain>
    </source>
</reference>
<comment type="caution">
    <text evidence="2">The sequence shown here is derived from an EMBL/GenBank/DDBJ whole genome shotgun (WGS) entry which is preliminary data.</text>
</comment>